<reference evidence="2" key="2">
    <citation type="submission" date="2023-06" db="EMBL/GenBank/DDBJ databases">
        <authorList>
            <consortium name="Lawrence Berkeley National Laboratory"/>
            <person name="Mondo S.J."/>
            <person name="Hensen N."/>
            <person name="Bonometti L."/>
            <person name="Westerberg I."/>
            <person name="Brannstrom I.O."/>
            <person name="Guillou S."/>
            <person name="Cros-Aarteil S."/>
            <person name="Calhoun S."/>
            <person name="Haridas S."/>
            <person name="Kuo A."/>
            <person name="Pangilinan J."/>
            <person name="Riley R."/>
            <person name="Labutti K."/>
            <person name="Andreopoulos B."/>
            <person name="Lipzen A."/>
            <person name="Chen C."/>
            <person name="Yanf M."/>
            <person name="Daum C."/>
            <person name="Ng V."/>
            <person name="Clum A."/>
            <person name="Steindorff A."/>
            <person name="Ohm R."/>
            <person name="Martin F."/>
            <person name="Silar P."/>
            <person name="Natvig D."/>
            <person name="Lalanne C."/>
            <person name="Gautier V."/>
            <person name="Ament-Velasquez S.L."/>
            <person name="Kruys A."/>
            <person name="Hutchinson M.I."/>
            <person name="Powell A.J."/>
            <person name="Barry K."/>
            <person name="Miller A.N."/>
            <person name="Grigoriev I.V."/>
            <person name="Debuchy R."/>
            <person name="Gladieux P."/>
            <person name="Thoren M.H."/>
            <person name="Johannesson H."/>
        </authorList>
    </citation>
    <scope>NUCLEOTIDE SEQUENCE</scope>
    <source>
        <strain evidence="2">CBS 333.67</strain>
    </source>
</reference>
<proteinExistence type="predicted"/>
<keyword evidence="3" id="KW-1185">Reference proteome</keyword>
<comment type="caution">
    <text evidence="2">The sequence shown here is derived from an EMBL/GenBank/DDBJ whole genome shotgun (WGS) entry which is preliminary data.</text>
</comment>
<organism evidence="2 3">
    <name type="scientific">Chaetomium strumarium</name>
    <dbReference type="NCBI Taxonomy" id="1170767"/>
    <lineage>
        <taxon>Eukaryota</taxon>
        <taxon>Fungi</taxon>
        <taxon>Dikarya</taxon>
        <taxon>Ascomycota</taxon>
        <taxon>Pezizomycotina</taxon>
        <taxon>Sordariomycetes</taxon>
        <taxon>Sordariomycetidae</taxon>
        <taxon>Sordariales</taxon>
        <taxon>Chaetomiaceae</taxon>
        <taxon>Chaetomium</taxon>
    </lineage>
</organism>
<evidence type="ECO:0000256" key="1">
    <source>
        <dbReference type="SAM" id="Phobius"/>
    </source>
</evidence>
<feature type="transmembrane region" description="Helical" evidence="1">
    <location>
        <begin position="83"/>
        <end position="101"/>
    </location>
</feature>
<dbReference type="RefSeq" id="XP_062724795.1">
    <property type="nucleotide sequence ID" value="XM_062861696.1"/>
</dbReference>
<gene>
    <name evidence="2" type="ORF">B0T15DRAFT_126813</name>
</gene>
<protein>
    <submittedName>
        <fullName evidence="2">Uncharacterized protein</fullName>
    </submittedName>
</protein>
<keyword evidence="1" id="KW-0812">Transmembrane</keyword>
<feature type="transmembrane region" description="Helical" evidence="1">
    <location>
        <begin position="113"/>
        <end position="133"/>
    </location>
</feature>
<evidence type="ECO:0000313" key="2">
    <source>
        <dbReference type="EMBL" id="KAK3309015.1"/>
    </source>
</evidence>
<keyword evidence="1" id="KW-0472">Membrane</keyword>
<reference evidence="2" key="1">
    <citation type="journal article" date="2023" name="Mol. Phylogenet. Evol.">
        <title>Genome-scale phylogeny and comparative genomics of the fungal order Sordariales.</title>
        <authorList>
            <person name="Hensen N."/>
            <person name="Bonometti L."/>
            <person name="Westerberg I."/>
            <person name="Brannstrom I.O."/>
            <person name="Guillou S."/>
            <person name="Cros-Aarteil S."/>
            <person name="Calhoun S."/>
            <person name="Haridas S."/>
            <person name="Kuo A."/>
            <person name="Mondo S."/>
            <person name="Pangilinan J."/>
            <person name="Riley R."/>
            <person name="LaButti K."/>
            <person name="Andreopoulos B."/>
            <person name="Lipzen A."/>
            <person name="Chen C."/>
            <person name="Yan M."/>
            <person name="Daum C."/>
            <person name="Ng V."/>
            <person name="Clum A."/>
            <person name="Steindorff A."/>
            <person name="Ohm R.A."/>
            <person name="Martin F."/>
            <person name="Silar P."/>
            <person name="Natvig D.O."/>
            <person name="Lalanne C."/>
            <person name="Gautier V."/>
            <person name="Ament-Velasquez S.L."/>
            <person name="Kruys A."/>
            <person name="Hutchinson M.I."/>
            <person name="Powell A.J."/>
            <person name="Barry K."/>
            <person name="Miller A.N."/>
            <person name="Grigoriev I.V."/>
            <person name="Debuchy R."/>
            <person name="Gladieux P."/>
            <person name="Hiltunen Thoren M."/>
            <person name="Johannesson H."/>
        </authorList>
    </citation>
    <scope>NUCLEOTIDE SEQUENCE</scope>
    <source>
        <strain evidence="2">CBS 333.67</strain>
    </source>
</reference>
<dbReference type="AlphaFoldDB" id="A0AAJ0H021"/>
<sequence>MDTEFSFWFNGLGFEDGGELTWGLEGEAGKRRAYLGVYDVQVVLCGCGIYTTYLGRQLIVRCCVFLSTSCNIIILVPSKPEMSLNWVRFALGFPLLVCHTMPCHHRKTDKLTYAPAFARVSLPIILFLSFLTYTSGIMSLRC</sequence>
<dbReference type="Proteomes" id="UP001273166">
    <property type="component" value="Unassembled WGS sequence"/>
</dbReference>
<evidence type="ECO:0000313" key="3">
    <source>
        <dbReference type="Proteomes" id="UP001273166"/>
    </source>
</evidence>
<name>A0AAJ0H021_9PEZI</name>
<dbReference type="GeneID" id="87880525"/>
<dbReference type="EMBL" id="JAUDZG010000002">
    <property type="protein sequence ID" value="KAK3309015.1"/>
    <property type="molecule type" value="Genomic_DNA"/>
</dbReference>
<keyword evidence="1" id="KW-1133">Transmembrane helix</keyword>
<accession>A0AAJ0H021</accession>
<feature type="transmembrane region" description="Helical" evidence="1">
    <location>
        <begin position="58"/>
        <end position="77"/>
    </location>
</feature>